<reference evidence="2" key="1">
    <citation type="journal article" date="2021" name="Proc. Natl. Acad. Sci. U.S.A.">
        <title>A Catalog of Tens of Thousands of Viruses from Human Metagenomes Reveals Hidden Associations with Chronic Diseases.</title>
        <authorList>
            <person name="Tisza M.J."/>
            <person name="Buck C.B."/>
        </authorList>
    </citation>
    <scope>NUCLEOTIDE SEQUENCE</scope>
    <source>
        <strain evidence="2">Ctvok7</strain>
    </source>
</reference>
<sequence length="46" mass="5667">MDSAVDVWRLNTASRLQRNVENVYFLYNPIYVNIFTYMGLYRKKRF</sequence>
<keyword evidence="1" id="KW-1133">Transmembrane helix</keyword>
<keyword evidence="1" id="KW-0472">Membrane</keyword>
<name>A0A8S5LLA6_9CAUD</name>
<dbReference type="EMBL" id="BK015871">
    <property type="protein sequence ID" value="DAD70892.1"/>
    <property type="molecule type" value="Genomic_DNA"/>
</dbReference>
<keyword evidence="1" id="KW-0812">Transmembrane</keyword>
<organism evidence="2">
    <name type="scientific">Siphoviridae sp. ctvok7</name>
    <dbReference type="NCBI Taxonomy" id="2827596"/>
    <lineage>
        <taxon>Viruses</taxon>
        <taxon>Duplodnaviria</taxon>
        <taxon>Heunggongvirae</taxon>
        <taxon>Uroviricota</taxon>
        <taxon>Caudoviricetes</taxon>
    </lineage>
</organism>
<evidence type="ECO:0000313" key="2">
    <source>
        <dbReference type="EMBL" id="DAD70892.1"/>
    </source>
</evidence>
<evidence type="ECO:0000256" key="1">
    <source>
        <dbReference type="SAM" id="Phobius"/>
    </source>
</evidence>
<proteinExistence type="predicted"/>
<protein>
    <submittedName>
        <fullName evidence="2">Uncharacterized protein</fullName>
    </submittedName>
</protein>
<feature type="transmembrane region" description="Helical" evidence="1">
    <location>
        <begin position="24"/>
        <end position="41"/>
    </location>
</feature>
<accession>A0A8S5LLA6</accession>